<keyword evidence="4" id="KW-0256">Endoplasmic reticulum</keyword>
<dbReference type="Pfam" id="PF07086">
    <property type="entry name" value="Jagunal"/>
    <property type="match status" value="1"/>
</dbReference>
<dbReference type="STRING" id="121845.A0A1S3DV85"/>
<keyword evidence="3 7" id="KW-0812">Transmembrane</keyword>
<keyword evidence="6 7" id="KW-0472">Membrane</keyword>
<evidence type="ECO:0000313" key="8">
    <source>
        <dbReference type="Proteomes" id="UP000079169"/>
    </source>
</evidence>
<accession>A0A1S3DV85</accession>
<proteinExistence type="inferred from homology"/>
<feature type="transmembrane region" description="Helical" evidence="7">
    <location>
        <begin position="41"/>
        <end position="59"/>
    </location>
</feature>
<reference evidence="9" key="1">
    <citation type="submission" date="2025-08" db="UniProtKB">
        <authorList>
            <consortium name="RefSeq"/>
        </authorList>
    </citation>
    <scope>IDENTIFICATION</scope>
</reference>
<dbReference type="PANTHER" id="PTHR20955">
    <property type="entry name" value="PROTEIN JAGUNAL HOMOLOG 1"/>
    <property type="match status" value="1"/>
</dbReference>
<name>A0A1S3DV85_DIACI</name>
<dbReference type="GO" id="GO:0007029">
    <property type="term" value="P:endoplasmic reticulum organization"/>
    <property type="evidence" value="ECO:0007669"/>
    <property type="project" value="InterPro"/>
</dbReference>
<dbReference type="GO" id="GO:0016192">
    <property type="term" value="P:vesicle-mediated transport"/>
    <property type="evidence" value="ECO:0007669"/>
    <property type="project" value="TreeGrafter"/>
</dbReference>
<comment type="similarity">
    <text evidence="2">Belongs to the jagunal family.</text>
</comment>
<keyword evidence="5 7" id="KW-1133">Transmembrane helix</keyword>
<feature type="transmembrane region" description="Helical" evidence="7">
    <location>
        <begin position="110"/>
        <end position="130"/>
    </location>
</feature>
<dbReference type="GO" id="GO:0005789">
    <property type="term" value="C:endoplasmic reticulum membrane"/>
    <property type="evidence" value="ECO:0007669"/>
    <property type="project" value="UniProtKB-SubCell"/>
</dbReference>
<gene>
    <name evidence="9" type="primary">LOC103524953</name>
</gene>
<sequence length="195" mass="23233">MASRGMYVTGTDGTDFSHRQQIASHYQTSVLNKTRLKYTIFFHYLLFFVMLAKLSADILDRLDIFILEIEELLIPKPLLWEYIWCFSLLVSFLGLSSIRKNNISTMKKYVYGIVAFGYMPILYAVIYYFHDFWTYITLDPDEDIEDKEITMWQGYPYALLWYIFIVLALQVHTFSLYFSNNLIQCWRLRAAIKKQ</sequence>
<dbReference type="PaxDb" id="121845-A0A1S3DV85"/>
<dbReference type="CTD" id="40714"/>
<dbReference type="OMA" id="PYGVLWY"/>
<comment type="subcellular location">
    <subcellularLocation>
        <location evidence="1">Endoplasmic reticulum membrane</location>
        <topology evidence="1">Multi-pass membrane protein</topology>
    </subcellularLocation>
</comment>
<evidence type="ECO:0000313" key="9">
    <source>
        <dbReference type="RefSeq" id="XP_008488217.1"/>
    </source>
</evidence>
<evidence type="ECO:0000256" key="7">
    <source>
        <dbReference type="SAM" id="Phobius"/>
    </source>
</evidence>
<dbReference type="OrthoDB" id="8914197at2759"/>
<dbReference type="PANTHER" id="PTHR20955:SF1">
    <property type="entry name" value="PROTEIN JAGUNAL HOMOLOG 1"/>
    <property type="match status" value="1"/>
</dbReference>
<dbReference type="InterPro" id="IPR009787">
    <property type="entry name" value="Jagunal"/>
</dbReference>
<evidence type="ECO:0000256" key="2">
    <source>
        <dbReference type="ARBA" id="ARBA00008462"/>
    </source>
</evidence>
<dbReference type="AlphaFoldDB" id="A0A1S3DV85"/>
<feature type="transmembrane region" description="Helical" evidence="7">
    <location>
        <begin position="79"/>
        <end position="98"/>
    </location>
</feature>
<dbReference type="GeneID" id="103524953"/>
<dbReference type="Proteomes" id="UP000079169">
    <property type="component" value="Unplaced"/>
</dbReference>
<evidence type="ECO:0000256" key="4">
    <source>
        <dbReference type="ARBA" id="ARBA00022824"/>
    </source>
</evidence>
<feature type="transmembrane region" description="Helical" evidence="7">
    <location>
        <begin position="159"/>
        <end position="179"/>
    </location>
</feature>
<evidence type="ECO:0000256" key="3">
    <source>
        <dbReference type="ARBA" id="ARBA00022692"/>
    </source>
</evidence>
<organism evidence="8 9">
    <name type="scientific">Diaphorina citri</name>
    <name type="common">Asian citrus psyllid</name>
    <dbReference type="NCBI Taxonomy" id="121845"/>
    <lineage>
        <taxon>Eukaryota</taxon>
        <taxon>Metazoa</taxon>
        <taxon>Ecdysozoa</taxon>
        <taxon>Arthropoda</taxon>
        <taxon>Hexapoda</taxon>
        <taxon>Insecta</taxon>
        <taxon>Pterygota</taxon>
        <taxon>Neoptera</taxon>
        <taxon>Paraneoptera</taxon>
        <taxon>Hemiptera</taxon>
        <taxon>Sternorrhyncha</taxon>
        <taxon>Psylloidea</taxon>
        <taxon>Psyllidae</taxon>
        <taxon>Diaphorininae</taxon>
        <taxon>Diaphorina</taxon>
    </lineage>
</organism>
<dbReference type="KEGG" id="dci:103524953"/>
<keyword evidence="8" id="KW-1185">Reference proteome</keyword>
<evidence type="ECO:0000256" key="5">
    <source>
        <dbReference type="ARBA" id="ARBA00022989"/>
    </source>
</evidence>
<evidence type="ECO:0000256" key="6">
    <source>
        <dbReference type="ARBA" id="ARBA00023136"/>
    </source>
</evidence>
<protein>
    <submittedName>
        <fullName evidence="9">Protein jagunal</fullName>
    </submittedName>
</protein>
<evidence type="ECO:0000256" key="1">
    <source>
        <dbReference type="ARBA" id="ARBA00004477"/>
    </source>
</evidence>
<dbReference type="RefSeq" id="XP_008488217.1">
    <property type="nucleotide sequence ID" value="XM_008489995.3"/>
</dbReference>